<gene>
    <name evidence="2" type="ORF">SK128_026388</name>
</gene>
<keyword evidence="3" id="KW-1185">Reference proteome</keyword>
<evidence type="ECO:0000256" key="1">
    <source>
        <dbReference type="SAM" id="MobiDB-lite"/>
    </source>
</evidence>
<sequence>MENMDFGAIYETMHNSTSDYDSLDMSLGSVMVSSTHSSLNGHSNDITLERQPESLTNGYANTLSPGYYSGYMKASSPTPSWYSRKSRSPAPSCTGSWRQQRMHEGYSLPLDEFRMAAMQGNLPVVKSLLQQ</sequence>
<dbReference type="EMBL" id="JAXCGZ010017481">
    <property type="protein sequence ID" value="KAK7068044.1"/>
    <property type="molecule type" value="Genomic_DNA"/>
</dbReference>
<protein>
    <submittedName>
        <fullName evidence="2">Uncharacterized protein</fullName>
    </submittedName>
</protein>
<feature type="region of interest" description="Disordered" evidence="1">
    <location>
        <begin position="79"/>
        <end position="98"/>
    </location>
</feature>
<proteinExistence type="predicted"/>
<name>A0AAN8WX49_HALRR</name>
<evidence type="ECO:0000313" key="3">
    <source>
        <dbReference type="Proteomes" id="UP001381693"/>
    </source>
</evidence>
<evidence type="ECO:0000313" key="2">
    <source>
        <dbReference type="EMBL" id="KAK7068044.1"/>
    </source>
</evidence>
<feature type="non-terminal residue" evidence="2">
    <location>
        <position position="131"/>
    </location>
</feature>
<comment type="caution">
    <text evidence="2">The sequence shown here is derived from an EMBL/GenBank/DDBJ whole genome shotgun (WGS) entry which is preliminary data.</text>
</comment>
<accession>A0AAN8WX49</accession>
<dbReference type="Proteomes" id="UP001381693">
    <property type="component" value="Unassembled WGS sequence"/>
</dbReference>
<organism evidence="2 3">
    <name type="scientific">Halocaridina rubra</name>
    <name type="common">Hawaiian red shrimp</name>
    <dbReference type="NCBI Taxonomy" id="373956"/>
    <lineage>
        <taxon>Eukaryota</taxon>
        <taxon>Metazoa</taxon>
        <taxon>Ecdysozoa</taxon>
        <taxon>Arthropoda</taxon>
        <taxon>Crustacea</taxon>
        <taxon>Multicrustacea</taxon>
        <taxon>Malacostraca</taxon>
        <taxon>Eumalacostraca</taxon>
        <taxon>Eucarida</taxon>
        <taxon>Decapoda</taxon>
        <taxon>Pleocyemata</taxon>
        <taxon>Caridea</taxon>
        <taxon>Atyoidea</taxon>
        <taxon>Atyidae</taxon>
        <taxon>Halocaridina</taxon>
    </lineage>
</organism>
<dbReference type="AlphaFoldDB" id="A0AAN8WX49"/>
<reference evidence="2 3" key="1">
    <citation type="submission" date="2023-11" db="EMBL/GenBank/DDBJ databases">
        <title>Halocaridina rubra genome assembly.</title>
        <authorList>
            <person name="Smith C."/>
        </authorList>
    </citation>
    <scope>NUCLEOTIDE SEQUENCE [LARGE SCALE GENOMIC DNA]</scope>
    <source>
        <strain evidence="2">EP-1</strain>
        <tissue evidence="2">Whole</tissue>
    </source>
</reference>